<accession>A0ABV8A4V8</accession>
<evidence type="ECO:0000256" key="1">
    <source>
        <dbReference type="SAM" id="MobiDB-lite"/>
    </source>
</evidence>
<dbReference type="EMBL" id="JBHRZF010000073">
    <property type="protein sequence ID" value="MFC3860464.1"/>
    <property type="molecule type" value="Genomic_DNA"/>
</dbReference>
<sequence>MRGTREAVCGTPRSYGQGRKPSERPAKLCAVCGLPFTWRRKWARDWENVKYCSDRCRARTKSQPV</sequence>
<protein>
    <submittedName>
        <fullName evidence="2">DUF2256 domain-containing protein</fullName>
    </submittedName>
</protein>
<evidence type="ECO:0000313" key="3">
    <source>
        <dbReference type="Proteomes" id="UP001595748"/>
    </source>
</evidence>
<dbReference type="PANTHER" id="PTHR37463">
    <property type="entry name" value="GSL3115 PROTEIN"/>
    <property type="match status" value="1"/>
</dbReference>
<reference evidence="3" key="1">
    <citation type="journal article" date="2019" name="Int. J. Syst. Evol. Microbiol.">
        <title>The Global Catalogue of Microorganisms (GCM) 10K type strain sequencing project: providing services to taxonomists for standard genome sequencing and annotation.</title>
        <authorList>
            <consortium name="The Broad Institute Genomics Platform"/>
            <consortium name="The Broad Institute Genome Sequencing Center for Infectious Disease"/>
            <person name="Wu L."/>
            <person name="Ma J."/>
        </authorList>
    </citation>
    <scope>NUCLEOTIDE SEQUENCE [LARGE SCALE GENOMIC DNA]</scope>
    <source>
        <strain evidence="3">CCTCC AB 2013263</strain>
    </source>
</reference>
<organism evidence="2 3">
    <name type="scientific">Deinococcus antarcticus</name>
    <dbReference type="NCBI Taxonomy" id="1298767"/>
    <lineage>
        <taxon>Bacteria</taxon>
        <taxon>Thermotogati</taxon>
        <taxon>Deinococcota</taxon>
        <taxon>Deinococci</taxon>
        <taxon>Deinococcales</taxon>
        <taxon>Deinococcaceae</taxon>
        <taxon>Deinococcus</taxon>
    </lineage>
</organism>
<dbReference type="PANTHER" id="PTHR37463:SF1">
    <property type="entry name" value="DUF2256 DOMAIN-CONTAINING PROTEIN"/>
    <property type="match status" value="1"/>
</dbReference>
<name>A0ABV8A4V8_9DEIO</name>
<dbReference type="RefSeq" id="WP_380076610.1">
    <property type="nucleotide sequence ID" value="NZ_JBHRZF010000073.1"/>
</dbReference>
<comment type="caution">
    <text evidence="2">The sequence shown here is derived from an EMBL/GenBank/DDBJ whole genome shotgun (WGS) entry which is preliminary data.</text>
</comment>
<evidence type="ECO:0000313" key="2">
    <source>
        <dbReference type="EMBL" id="MFC3860464.1"/>
    </source>
</evidence>
<proteinExistence type="predicted"/>
<dbReference type="Pfam" id="PF10013">
    <property type="entry name" value="DUF2256"/>
    <property type="match status" value="1"/>
</dbReference>
<dbReference type="InterPro" id="IPR017136">
    <property type="entry name" value="UCP037205"/>
</dbReference>
<dbReference type="Proteomes" id="UP001595748">
    <property type="component" value="Unassembled WGS sequence"/>
</dbReference>
<gene>
    <name evidence="2" type="ORF">ACFOPQ_06755</name>
</gene>
<feature type="region of interest" description="Disordered" evidence="1">
    <location>
        <begin position="1"/>
        <end position="23"/>
    </location>
</feature>
<keyword evidence="3" id="KW-1185">Reference proteome</keyword>